<dbReference type="AlphaFoldDB" id="A0A7J7UH92"/>
<evidence type="ECO:0000313" key="5">
    <source>
        <dbReference type="Proteomes" id="UP000558488"/>
    </source>
</evidence>
<evidence type="ECO:0000313" key="4">
    <source>
        <dbReference type="EMBL" id="KAF6312260.1"/>
    </source>
</evidence>
<feature type="region of interest" description="Disordered" evidence="2">
    <location>
        <begin position="1"/>
        <end position="50"/>
    </location>
</feature>
<evidence type="ECO:0000259" key="3">
    <source>
        <dbReference type="Pfam" id="PF07985"/>
    </source>
</evidence>
<gene>
    <name evidence="4" type="ORF">mPipKuh1_016671</name>
</gene>
<dbReference type="GO" id="GO:0005737">
    <property type="term" value="C:cytoplasm"/>
    <property type="evidence" value="ECO:0007669"/>
    <property type="project" value="TreeGrafter"/>
</dbReference>
<evidence type="ECO:0000256" key="1">
    <source>
        <dbReference type="ARBA" id="ARBA00009856"/>
    </source>
</evidence>
<feature type="compositionally biased region" description="Basic residues" evidence="2">
    <location>
        <begin position="18"/>
        <end position="33"/>
    </location>
</feature>
<dbReference type="InterPro" id="IPR040044">
    <property type="entry name" value="SRR1L"/>
</dbReference>
<dbReference type="PANTHER" id="PTHR28626:SF3">
    <property type="entry name" value="SRR1-LIKE PROTEIN"/>
    <property type="match status" value="1"/>
</dbReference>
<dbReference type="GO" id="GO:0005634">
    <property type="term" value="C:nucleus"/>
    <property type="evidence" value="ECO:0007669"/>
    <property type="project" value="TreeGrafter"/>
</dbReference>
<keyword evidence="5" id="KW-1185">Reference proteome</keyword>
<dbReference type="Proteomes" id="UP000558488">
    <property type="component" value="Unassembled WGS sequence"/>
</dbReference>
<reference evidence="4 5" key="1">
    <citation type="journal article" date="2020" name="Nature">
        <title>Six reference-quality genomes reveal evolution of bat adaptations.</title>
        <authorList>
            <person name="Jebb D."/>
            <person name="Huang Z."/>
            <person name="Pippel M."/>
            <person name="Hughes G.M."/>
            <person name="Lavrichenko K."/>
            <person name="Devanna P."/>
            <person name="Winkler S."/>
            <person name="Jermiin L.S."/>
            <person name="Skirmuntt E.C."/>
            <person name="Katzourakis A."/>
            <person name="Burkitt-Gray L."/>
            <person name="Ray D.A."/>
            <person name="Sullivan K.A.M."/>
            <person name="Roscito J.G."/>
            <person name="Kirilenko B.M."/>
            <person name="Davalos L.M."/>
            <person name="Corthals A.P."/>
            <person name="Power M.L."/>
            <person name="Jones G."/>
            <person name="Ransome R.D."/>
            <person name="Dechmann D.K.N."/>
            <person name="Locatelli A.G."/>
            <person name="Puechmaille S.J."/>
            <person name="Fedrigo O."/>
            <person name="Jarvis E.D."/>
            <person name="Hiller M."/>
            <person name="Vernes S.C."/>
            <person name="Myers E.W."/>
            <person name="Teeling E.C."/>
        </authorList>
    </citation>
    <scope>NUCLEOTIDE SEQUENCE [LARGE SCALE GENOMIC DNA]</scope>
    <source>
        <strain evidence="4">MPipKuh1</strain>
        <tissue evidence="4">Flight muscle</tissue>
    </source>
</reference>
<dbReference type="PANTHER" id="PTHR28626">
    <property type="entry name" value="SRR1-LIKE PROTEIN"/>
    <property type="match status" value="1"/>
</dbReference>
<sequence length="333" mass="36264">MAAAAAAAAAAEPWRPVAPRRRRPAARRPRQRQRPAAAAGDPEADPDVDGGVVLRRIREAREDLRVSDFWSSALETINKCLMKHLEQLDAPVGTLSEAIGSLHLDSSPDDSGAAPGCSPGASLAPGALGWKCVCYGIGSFATCVIARNQLAFLLLFLEECQIPRSHCWVYDPLFSRLEIAVLTALGVTVLGENEEGKRSVCGEPTIFYMLHCGTALYNNLLWSNWSADALSKMVIIGNSFRGLEERLLTRILQKNYAYVAQVLGGLEEQALPQTAQYSDVFNDTSVHWFPVQKLQQLPADTWASREEPDYRDCEDLEIIRSQAGASAAGQAGP</sequence>
<evidence type="ECO:0000256" key="2">
    <source>
        <dbReference type="SAM" id="MobiDB-lite"/>
    </source>
</evidence>
<organism evidence="4 5">
    <name type="scientific">Pipistrellus kuhlii</name>
    <name type="common">Kuhl's pipistrelle</name>
    <dbReference type="NCBI Taxonomy" id="59472"/>
    <lineage>
        <taxon>Eukaryota</taxon>
        <taxon>Metazoa</taxon>
        <taxon>Chordata</taxon>
        <taxon>Craniata</taxon>
        <taxon>Vertebrata</taxon>
        <taxon>Euteleostomi</taxon>
        <taxon>Mammalia</taxon>
        <taxon>Eutheria</taxon>
        <taxon>Laurasiatheria</taxon>
        <taxon>Chiroptera</taxon>
        <taxon>Yangochiroptera</taxon>
        <taxon>Vespertilionidae</taxon>
        <taxon>Pipistrellus</taxon>
    </lineage>
</organism>
<feature type="compositionally biased region" description="Low complexity" evidence="2">
    <location>
        <begin position="1"/>
        <end position="17"/>
    </location>
</feature>
<proteinExistence type="inferred from homology"/>
<accession>A0A7J7UH92</accession>
<feature type="domain" description="SRR1-like" evidence="3">
    <location>
        <begin position="131"/>
        <end position="288"/>
    </location>
</feature>
<protein>
    <submittedName>
        <fullName evidence="4">SRR1 domain containing</fullName>
    </submittedName>
</protein>
<dbReference type="EMBL" id="JACAGB010000020">
    <property type="protein sequence ID" value="KAF6312260.1"/>
    <property type="molecule type" value="Genomic_DNA"/>
</dbReference>
<dbReference type="InterPro" id="IPR012942">
    <property type="entry name" value="SRR1-like"/>
</dbReference>
<dbReference type="Pfam" id="PF07985">
    <property type="entry name" value="SRR1"/>
    <property type="match status" value="1"/>
</dbReference>
<comment type="similarity">
    <text evidence="1">Belongs to the SRR1 family.</text>
</comment>
<name>A0A7J7UH92_PIPKU</name>
<comment type="caution">
    <text evidence="4">The sequence shown here is derived from an EMBL/GenBank/DDBJ whole genome shotgun (WGS) entry which is preliminary data.</text>
</comment>